<accession>A0ACB9KQJ9</accession>
<sequence>MTKMKRSGSFSSHNHSKSRFWATICQNQGDGLYWKSEEDDIQMQNLKKELQDKEETIIVLKAQLASVKQEKFKKERELDLLKQSLRIINGNKKNSVQPKEKLLRACNYDRANWEISMEDRLQNWVSKI</sequence>
<gene>
    <name evidence="1" type="ORF">L6164_032978</name>
</gene>
<name>A0ACB9KQJ9_BAUVA</name>
<evidence type="ECO:0000313" key="1">
    <source>
        <dbReference type="EMBL" id="KAI4299526.1"/>
    </source>
</evidence>
<keyword evidence="2" id="KW-1185">Reference proteome</keyword>
<dbReference type="Proteomes" id="UP000828941">
    <property type="component" value="Chromosome 13"/>
</dbReference>
<evidence type="ECO:0000313" key="2">
    <source>
        <dbReference type="Proteomes" id="UP000828941"/>
    </source>
</evidence>
<protein>
    <submittedName>
        <fullName evidence="1">Uncharacterized protein</fullName>
    </submittedName>
</protein>
<organism evidence="1 2">
    <name type="scientific">Bauhinia variegata</name>
    <name type="common">Purple orchid tree</name>
    <name type="synonym">Phanera variegata</name>
    <dbReference type="NCBI Taxonomy" id="167791"/>
    <lineage>
        <taxon>Eukaryota</taxon>
        <taxon>Viridiplantae</taxon>
        <taxon>Streptophyta</taxon>
        <taxon>Embryophyta</taxon>
        <taxon>Tracheophyta</taxon>
        <taxon>Spermatophyta</taxon>
        <taxon>Magnoliopsida</taxon>
        <taxon>eudicotyledons</taxon>
        <taxon>Gunneridae</taxon>
        <taxon>Pentapetalae</taxon>
        <taxon>rosids</taxon>
        <taxon>fabids</taxon>
        <taxon>Fabales</taxon>
        <taxon>Fabaceae</taxon>
        <taxon>Cercidoideae</taxon>
        <taxon>Cercideae</taxon>
        <taxon>Bauhiniinae</taxon>
        <taxon>Bauhinia</taxon>
    </lineage>
</organism>
<reference evidence="1 2" key="1">
    <citation type="journal article" date="2022" name="DNA Res.">
        <title>Chromosomal-level genome assembly of the orchid tree Bauhinia variegata (Leguminosae; Cercidoideae) supports the allotetraploid origin hypothesis of Bauhinia.</title>
        <authorList>
            <person name="Zhong Y."/>
            <person name="Chen Y."/>
            <person name="Zheng D."/>
            <person name="Pang J."/>
            <person name="Liu Y."/>
            <person name="Luo S."/>
            <person name="Meng S."/>
            <person name="Qian L."/>
            <person name="Wei D."/>
            <person name="Dai S."/>
            <person name="Zhou R."/>
        </authorList>
    </citation>
    <scope>NUCLEOTIDE SEQUENCE [LARGE SCALE GENOMIC DNA]</scope>
    <source>
        <strain evidence="1">BV-YZ2020</strain>
    </source>
</reference>
<proteinExistence type="predicted"/>
<comment type="caution">
    <text evidence="1">The sequence shown here is derived from an EMBL/GenBank/DDBJ whole genome shotgun (WGS) entry which is preliminary data.</text>
</comment>
<dbReference type="EMBL" id="CM039438">
    <property type="protein sequence ID" value="KAI4299526.1"/>
    <property type="molecule type" value="Genomic_DNA"/>
</dbReference>